<dbReference type="CDD" id="cd04301">
    <property type="entry name" value="NAT_SF"/>
    <property type="match status" value="1"/>
</dbReference>
<sequence length="218" mass="25227">MEDKKEIVKSWLKGWCLSRELSFPVPYKSGFNVFVGDEKQKERYIFPELNEDFFQLAQSINEPWVHLKVSTSPEQFMGKIPERWQLQAQGYLMTCFHPMIFPEISLAEGYHLEFSEYNTTFVVRIVAENGEQASIGRVSLVDEVAVYDRIVTETNHQRKGLASFLLKELEKIALSKGFPNNLLVATEEGKLLYENLGWEVYALHSTIVIPDEDQPLFK</sequence>
<dbReference type="EMBL" id="FRBM01000005">
    <property type="protein sequence ID" value="SHL60665.1"/>
    <property type="molecule type" value="Genomic_DNA"/>
</dbReference>
<evidence type="ECO:0000313" key="3">
    <source>
        <dbReference type="EMBL" id="SHL60665.1"/>
    </source>
</evidence>
<gene>
    <name evidence="2" type="ORF">BBH99_17460</name>
    <name evidence="3" type="ORF">SAMN05444407_10537</name>
</gene>
<dbReference type="EMBL" id="MAYF01000044">
    <property type="protein sequence ID" value="OCA79893.1"/>
    <property type="molecule type" value="Genomic_DNA"/>
</dbReference>
<dbReference type="Proteomes" id="UP000184069">
    <property type="component" value="Unassembled WGS sequence"/>
</dbReference>
<evidence type="ECO:0000259" key="1">
    <source>
        <dbReference type="PROSITE" id="PS51186"/>
    </source>
</evidence>
<dbReference type="GO" id="GO:0016747">
    <property type="term" value="F:acyltransferase activity, transferring groups other than amino-acyl groups"/>
    <property type="evidence" value="ECO:0007669"/>
    <property type="project" value="InterPro"/>
</dbReference>
<protein>
    <submittedName>
        <fullName evidence="2">GNAT family acetyltransferase</fullName>
    </submittedName>
</protein>
<dbReference type="AlphaFoldDB" id="A0A1M7C093"/>
<name>A0A1M7C093_9FLAO</name>
<dbReference type="PROSITE" id="PS51186">
    <property type="entry name" value="GNAT"/>
    <property type="match status" value="1"/>
</dbReference>
<keyword evidence="4" id="KW-1185">Reference proteome</keyword>
<dbReference type="Proteomes" id="UP000093508">
    <property type="component" value="Unassembled WGS sequence"/>
</dbReference>
<dbReference type="SUPFAM" id="SSF55729">
    <property type="entry name" value="Acyl-CoA N-acyltransferases (Nat)"/>
    <property type="match status" value="1"/>
</dbReference>
<evidence type="ECO:0000313" key="2">
    <source>
        <dbReference type="EMBL" id="OCA79893.1"/>
    </source>
</evidence>
<dbReference type="Pfam" id="PF00583">
    <property type="entry name" value="Acetyltransf_1"/>
    <property type="match status" value="1"/>
</dbReference>
<accession>A0A1M7C093</accession>
<dbReference type="Gene3D" id="3.40.630.30">
    <property type="match status" value="1"/>
</dbReference>
<proteinExistence type="predicted"/>
<feature type="domain" description="N-acetyltransferase" evidence="1">
    <location>
        <begin position="67"/>
        <end position="218"/>
    </location>
</feature>
<reference evidence="2 4" key="1">
    <citation type="submission" date="2016-07" db="EMBL/GenBank/DDBJ databases">
        <authorList>
            <person name="Jeong J.-J."/>
            <person name="Kim D.W."/>
            <person name="Sang M.K."/>
            <person name="Choi I.-G."/>
            <person name="Kim K.D."/>
        </authorList>
    </citation>
    <scope>NUCLEOTIDE SEQUENCE [LARGE SCALE GENOMIC DNA]</scope>
    <source>
        <strain evidence="2 4">C-26</strain>
    </source>
</reference>
<reference evidence="3 5" key="2">
    <citation type="submission" date="2016-11" db="EMBL/GenBank/DDBJ databases">
        <authorList>
            <person name="Jaros S."/>
            <person name="Januszkiewicz K."/>
            <person name="Wedrychowicz H."/>
        </authorList>
    </citation>
    <scope>NUCLEOTIDE SEQUENCE [LARGE SCALE GENOMIC DNA]</scope>
    <source>
        <strain evidence="3 5">DSM 27621</strain>
    </source>
</reference>
<evidence type="ECO:0000313" key="5">
    <source>
        <dbReference type="Proteomes" id="UP000184069"/>
    </source>
</evidence>
<organism evidence="3 5">
    <name type="scientific">Chryseobacterium contaminans</name>
    <dbReference type="NCBI Taxonomy" id="1423959"/>
    <lineage>
        <taxon>Bacteria</taxon>
        <taxon>Pseudomonadati</taxon>
        <taxon>Bacteroidota</taxon>
        <taxon>Flavobacteriia</taxon>
        <taxon>Flavobacteriales</taxon>
        <taxon>Weeksellaceae</taxon>
        <taxon>Chryseobacterium group</taxon>
        <taxon>Chryseobacterium</taxon>
    </lineage>
</organism>
<dbReference type="RefSeq" id="WP_066692312.1">
    <property type="nucleotide sequence ID" value="NZ_FRBM01000005.1"/>
</dbReference>
<dbReference type="InterPro" id="IPR000182">
    <property type="entry name" value="GNAT_dom"/>
</dbReference>
<evidence type="ECO:0000313" key="4">
    <source>
        <dbReference type="Proteomes" id="UP000093508"/>
    </source>
</evidence>
<dbReference type="STRING" id="1423959.SAMN05444407_10537"/>
<dbReference type="OrthoDB" id="4966223at2"/>
<dbReference type="InterPro" id="IPR016181">
    <property type="entry name" value="Acyl_CoA_acyltransferase"/>
</dbReference>